<sequence>MTAAWVITAATLGYALVGPAPGAPAHAAVSGTARVHHQEPAPTAARPLIGDVIVFNDEIVEPVSAPVSTCGGPLPLFSSATISCQGASRVSDDDA</sequence>
<dbReference type="EMBL" id="JBHMCE010000008">
    <property type="protein sequence ID" value="MFB9530246.1"/>
    <property type="molecule type" value="Genomic_DNA"/>
</dbReference>
<name>A0ABV5Q442_9ACTN</name>
<protein>
    <submittedName>
        <fullName evidence="1">Uncharacterized protein</fullName>
    </submittedName>
</protein>
<comment type="caution">
    <text evidence="1">The sequence shown here is derived from an EMBL/GenBank/DDBJ whole genome shotgun (WGS) entry which is preliminary data.</text>
</comment>
<reference evidence="1 2" key="1">
    <citation type="submission" date="2024-09" db="EMBL/GenBank/DDBJ databases">
        <authorList>
            <person name="Sun Q."/>
            <person name="Mori K."/>
        </authorList>
    </citation>
    <scope>NUCLEOTIDE SEQUENCE [LARGE SCALE GENOMIC DNA]</scope>
    <source>
        <strain evidence="1 2">JCM 3323</strain>
    </source>
</reference>
<evidence type="ECO:0000313" key="1">
    <source>
        <dbReference type="EMBL" id="MFB9530246.1"/>
    </source>
</evidence>
<dbReference type="Proteomes" id="UP001589646">
    <property type="component" value="Unassembled WGS sequence"/>
</dbReference>
<evidence type="ECO:0000313" key="2">
    <source>
        <dbReference type="Proteomes" id="UP001589646"/>
    </source>
</evidence>
<accession>A0ABV5Q442</accession>
<gene>
    <name evidence="1" type="ORF">ACFFRN_26905</name>
</gene>
<keyword evidence="2" id="KW-1185">Reference proteome</keyword>
<organism evidence="1 2">
    <name type="scientific">Nonomuraea roseola</name>
    <dbReference type="NCBI Taxonomy" id="46179"/>
    <lineage>
        <taxon>Bacteria</taxon>
        <taxon>Bacillati</taxon>
        <taxon>Actinomycetota</taxon>
        <taxon>Actinomycetes</taxon>
        <taxon>Streptosporangiales</taxon>
        <taxon>Streptosporangiaceae</taxon>
        <taxon>Nonomuraea</taxon>
    </lineage>
</organism>
<dbReference type="RefSeq" id="WP_346124947.1">
    <property type="nucleotide sequence ID" value="NZ_BAAAXC010000015.1"/>
</dbReference>
<proteinExistence type="predicted"/>